<protein>
    <submittedName>
        <fullName evidence="1">Uncharacterized protein</fullName>
    </submittedName>
</protein>
<name>A0A7T1KS99_9CAUD</name>
<dbReference type="EMBL" id="MW314850">
    <property type="protein sequence ID" value="QPO17123.1"/>
    <property type="molecule type" value="Genomic_DNA"/>
</dbReference>
<sequence>MAVIRSNEQVEITVEVTADTSPEWEAVARFVNQDGEERTEAFNAYSDDLAALMDAWMSPGSGFYAVTITVYVAPLGTGGTPA</sequence>
<evidence type="ECO:0000313" key="2">
    <source>
        <dbReference type="Proteomes" id="UP000594820"/>
    </source>
</evidence>
<evidence type="ECO:0000313" key="1">
    <source>
        <dbReference type="EMBL" id="QPO17123.1"/>
    </source>
</evidence>
<proteinExistence type="predicted"/>
<accession>A0A7T1KS99</accession>
<gene>
    <name evidence="1" type="primary">45</name>
    <name evidence="1" type="ORF">SEA_LILBEANIE_45</name>
</gene>
<reference evidence="1 2" key="1">
    <citation type="submission" date="2020-12" db="EMBL/GenBank/DDBJ databases">
        <authorList>
            <person name="Mahalingham V.A."/>
            <person name="Abad L.A."/>
            <person name="Dennis E.A."/>
            <person name="Alston T.C."/>
            <person name="Buckley J.R."/>
            <person name="Cao N.T."/>
            <person name="Cole K.B."/>
            <person name="Davis H.C."/>
            <person name="Fisher D.E."/>
            <person name="Jennings A.R."/>
            <person name="Litwin A.R."/>
            <person name="McCartney J.B."/>
            <person name="Mitchell K.E."/>
            <person name="Nasser J.B."/>
            <person name="Paudel P."/>
            <person name="Richoux S.A."/>
            <person name="Sisung K.L."/>
            <person name="Smith M.L."/>
            <person name="Sonnier C.R."/>
            <person name="Underwood K.G."/>
            <person name="Hunter C.W."/>
            <person name="Gottschalck B.A."/>
            <person name="Wiggina Z.F."/>
            <person name="Spears T.J."/>
            <person name="Hancock A.M."/>
            <person name="Gissendanner C.R."/>
            <person name="Findley A.M."/>
            <person name="Garlena R.A."/>
            <person name="Russell D.A."/>
            <person name="Jacobs-Sera D."/>
            <person name="Hatfull G.F."/>
        </authorList>
    </citation>
    <scope>NUCLEOTIDE SEQUENCE [LARGE SCALE GENOMIC DNA]</scope>
</reference>
<dbReference type="GeneID" id="63027157"/>
<dbReference type="KEGG" id="vg:63027157"/>
<keyword evidence="2" id="KW-1185">Reference proteome</keyword>
<dbReference type="RefSeq" id="YP_010002606.1">
    <property type="nucleotide sequence ID" value="NC_053246.1"/>
</dbReference>
<dbReference type="Proteomes" id="UP000594820">
    <property type="component" value="Segment"/>
</dbReference>
<organism evidence="1 2">
    <name type="scientific">Gordonia phage Lilbeanie</name>
    <dbReference type="NCBI Taxonomy" id="2794947"/>
    <lineage>
        <taxon>Viruses</taxon>
        <taxon>Duplodnaviria</taxon>
        <taxon>Heunggongvirae</taxon>
        <taxon>Uroviricota</taxon>
        <taxon>Caudoviricetes</taxon>
        <taxon>Stackebrandtviridae</taxon>
        <taxon>Lilbeanievirus</taxon>
        <taxon>Lilbeanievirus lilbeanie</taxon>
    </lineage>
</organism>